<evidence type="ECO:0000313" key="6">
    <source>
        <dbReference type="EMBL" id="XCD03135.1"/>
    </source>
</evidence>
<keyword evidence="3" id="KW-1229">Viral tail sheath protein</keyword>
<dbReference type="InterPro" id="IPR020287">
    <property type="entry name" value="Tail_sheath_C"/>
</dbReference>
<accession>A0AAU8AUV9</accession>
<keyword evidence="4" id="KW-1162">Viral penetration into host cytoplasm</keyword>
<evidence type="ECO:0000256" key="3">
    <source>
        <dbReference type="ARBA" id="ARBA00023003"/>
    </source>
</evidence>
<name>A0AAU8AUV9_9VIRU</name>
<dbReference type="Gene3D" id="3.30.1370.220">
    <property type="match status" value="1"/>
</dbReference>
<keyword evidence="2" id="KW-1242">Viral contractile tail ejection system</keyword>
<dbReference type="GO" id="GO:0098027">
    <property type="term" value="C:virus tail, sheath"/>
    <property type="evidence" value="ECO:0007669"/>
    <property type="project" value="UniProtKB-KW"/>
</dbReference>
<evidence type="ECO:0000256" key="1">
    <source>
        <dbReference type="ARBA" id="ARBA00008005"/>
    </source>
</evidence>
<comment type="similarity">
    <text evidence="1">Belongs to the myoviridae tail sheath protein family.</text>
</comment>
<reference evidence="6" key="1">
    <citation type="submission" date="2024-03" db="EMBL/GenBank/DDBJ databases">
        <title>Diverse circular DNA viruses in blood, oral, and fecal samples of captive lemurs.</title>
        <authorList>
            <person name="Paietta E.N."/>
            <person name="Kraberger S."/>
            <person name="Lund M.C."/>
            <person name="Custer J.M."/>
            <person name="Vargas K.M."/>
            <person name="Ehmke E.E."/>
            <person name="Yoder A.D."/>
            <person name="Varsani A."/>
        </authorList>
    </citation>
    <scope>NUCLEOTIDE SEQUENCE</scope>
    <source>
        <strain evidence="6">Duke_17_45</strain>
    </source>
</reference>
<evidence type="ECO:0000256" key="2">
    <source>
        <dbReference type="ARBA" id="ARBA00022766"/>
    </source>
</evidence>
<organism evidence="6">
    <name type="scientific">Dulem virus 31</name>
    <dbReference type="NCBI Taxonomy" id="3145749"/>
    <lineage>
        <taxon>Viruses</taxon>
        <taxon>Monodnaviria</taxon>
        <taxon>Sangervirae</taxon>
        <taxon>Phixviricota</taxon>
        <taxon>Malgrandaviricetes</taxon>
        <taxon>Petitvirales</taxon>
        <taxon>Microviridae</taxon>
        <taxon>Microvirus</taxon>
    </lineage>
</organism>
<dbReference type="GO" id="GO:0099000">
    <property type="term" value="P:symbiont genome ejection through host cell envelope, contractile tail mechanism"/>
    <property type="evidence" value="ECO:0007669"/>
    <property type="project" value="UniProtKB-KW"/>
</dbReference>
<keyword evidence="4" id="KW-1160">Virus entry into host cell</keyword>
<evidence type="ECO:0000259" key="5">
    <source>
        <dbReference type="Pfam" id="PF17482"/>
    </source>
</evidence>
<keyword evidence="3" id="KW-1227">Viral tail protein</keyword>
<dbReference type="Pfam" id="PF17482">
    <property type="entry name" value="Phage_sheath_1C"/>
    <property type="match status" value="1"/>
</dbReference>
<dbReference type="Gene3D" id="3.40.50.11790">
    <property type="match status" value="1"/>
</dbReference>
<protein>
    <submittedName>
        <fullName evidence="6">Tail sheath protein</fullName>
    </submittedName>
</protein>
<evidence type="ECO:0000256" key="4">
    <source>
        <dbReference type="ARBA" id="ARBA00023009"/>
    </source>
</evidence>
<proteinExistence type="inferred from homology"/>
<keyword evidence="3" id="KW-0946">Virion</keyword>
<dbReference type="EMBL" id="PP511318">
    <property type="protein sequence ID" value="XCD03135.1"/>
    <property type="molecule type" value="Genomic_DNA"/>
</dbReference>
<feature type="domain" description="Tail sheath protein C-terminal" evidence="5">
    <location>
        <begin position="233"/>
        <end position="299"/>
    </location>
</feature>
<keyword evidence="4" id="KW-1171">Viral genome ejection through host cell envelope</keyword>
<sequence length="363" mass="40117">MVEKQPSFLITFKELAIAAIQKQKLGKAVMILNDDTTSNDRISYFTLGDVKKADWTSANYDLITLAFLGNPTEVICVKAETDFADIQKKLNYYSGYVLVYPAAKASDHVAVKNYLNKQRENNNYSIAILGNATAPDAPYIVNFATTNIKANLNDAAKTFTYGDFTARVAGAFSGLPASRSLTYFELPEVYDCTLSETPDTDVKAGKLIILQQDGSFKLGRAVNSLTTLTDGITEAFQKIRIVNIMDMIANDIITTFRTTYVGKYGNNYSNKLRFVGAINAYLHDLAVNGLLEIANQNEVRISYEKNKAYLEKKGKDTSKMSYQDIIQANTGSNVFLDGVCSPTDTMEDLDLGMYLFETLAEAA</sequence>